<reference evidence="5 6" key="2">
    <citation type="journal article" date="2012" name="Open Biol.">
        <title>Characteristics of nucleosomes and linker DNA regions on the genome of the basidiomycete Mixia osmundae revealed by mono- and dinucleosome mapping.</title>
        <authorList>
            <person name="Nishida H."/>
            <person name="Kondo S."/>
            <person name="Matsumoto T."/>
            <person name="Suzuki Y."/>
            <person name="Yoshikawa H."/>
            <person name="Taylor T.D."/>
            <person name="Sugiyama J."/>
        </authorList>
    </citation>
    <scope>NUCLEOTIDE SEQUENCE [LARGE SCALE GENOMIC DNA]</scope>
    <source>
        <strain evidence="6">CBS 9802 / IAM 14324 / JCM 22182 / KY 12970</strain>
    </source>
</reference>
<keyword evidence="3" id="KW-0560">Oxidoreductase</keyword>
<dbReference type="Proteomes" id="UP000009131">
    <property type="component" value="Unassembled WGS sequence"/>
</dbReference>
<name>G7EAL3_MIXOS</name>
<keyword evidence="2" id="KW-0521">NADP</keyword>
<evidence type="ECO:0000256" key="2">
    <source>
        <dbReference type="ARBA" id="ARBA00022857"/>
    </source>
</evidence>
<proteinExistence type="inferred from homology"/>
<evidence type="ECO:0000256" key="4">
    <source>
        <dbReference type="ARBA" id="ARBA00037096"/>
    </source>
</evidence>
<dbReference type="PANTHER" id="PTHR44196:SF1">
    <property type="entry name" value="DEHYDROGENASE_REDUCTASE SDR FAMILY MEMBER 7B"/>
    <property type="match status" value="1"/>
</dbReference>
<dbReference type="InterPro" id="IPR020904">
    <property type="entry name" value="Sc_DH/Rdtase_CS"/>
</dbReference>
<comment type="caution">
    <text evidence="5">The sequence shown here is derived from an EMBL/GenBank/DDBJ whole genome shotgun (WGS) entry which is preliminary data.</text>
</comment>
<dbReference type="eggNOG" id="KOG1205">
    <property type="taxonomic scope" value="Eukaryota"/>
</dbReference>
<organism evidence="5 6">
    <name type="scientific">Mixia osmundae (strain CBS 9802 / IAM 14324 / JCM 22182 / KY 12970)</name>
    <dbReference type="NCBI Taxonomy" id="764103"/>
    <lineage>
        <taxon>Eukaryota</taxon>
        <taxon>Fungi</taxon>
        <taxon>Dikarya</taxon>
        <taxon>Basidiomycota</taxon>
        <taxon>Pucciniomycotina</taxon>
        <taxon>Mixiomycetes</taxon>
        <taxon>Mixiales</taxon>
        <taxon>Mixiaceae</taxon>
        <taxon>Mixia</taxon>
    </lineage>
</organism>
<dbReference type="PROSITE" id="PS00061">
    <property type="entry name" value="ADH_SHORT"/>
    <property type="match status" value="1"/>
</dbReference>
<dbReference type="HOGENOM" id="CLU_431533_0_0_1"/>
<dbReference type="PANTHER" id="PTHR44196">
    <property type="entry name" value="DEHYDROGENASE/REDUCTASE SDR FAMILY MEMBER 7B"/>
    <property type="match status" value="1"/>
</dbReference>
<keyword evidence="6" id="KW-1185">Reference proteome</keyword>
<dbReference type="SUPFAM" id="SSF51735">
    <property type="entry name" value="NAD(P)-binding Rossmann-fold domains"/>
    <property type="match status" value="1"/>
</dbReference>
<dbReference type="OrthoDB" id="37659at2759"/>
<dbReference type="RefSeq" id="XP_014566794.1">
    <property type="nucleotide sequence ID" value="XM_014711308.1"/>
</dbReference>
<dbReference type="EMBL" id="BABT02000241">
    <property type="protein sequence ID" value="GAA99873.1"/>
    <property type="molecule type" value="Genomic_DNA"/>
</dbReference>
<evidence type="ECO:0000313" key="5">
    <source>
        <dbReference type="EMBL" id="GAA99873.1"/>
    </source>
</evidence>
<accession>G7EAL3</accession>
<evidence type="ECO:0000256" key="3">
    <source>
        <dbReference type="ARBA" id="ARBA00023002"/>
    </source>
</evidence>
<dbReference type="SUPFAM" id="SSF53474">
    <property type="entry name" value="alpha/beta-Hydrolases"/>
    <property type="match status" value="1"/>
</dbReference>
<dbReference type="InterPro" id="IPR036291">
    <property type="entry name" value="NAD(P)-bd_dom_sf"/>
</dbReference>
<comment type="function">
    <text evidence="4">Putative oxidoreductase.</text>
</comment>
<dbReference type="PRINTS" id="PR00081">
    <property type="entry name" value="GDHRDH"/>
</dbReference>
<gene>
    <name evidence="5" type="primary">Mo06576</name>
    <name evidence="5" type="ORF">E5Q_06576</name>
</gene>
<dbReference type="InParanoid" id="G7EAL3"/>
<evidence type="ECO:0000313" key="6">
    <source>
        <dbReference type="Proteomes" id="UP000009131"/>
    </source>
</evidence>
<dbReference type="STRING" id="764103.G7EAL3"/>
<dbReference type="GO" id="GO:0016020">
    <property type="term" value="C:membrane"/>
    <property type="evidence" value="ECO:0007669"/>
    <property type="project" value="TreeGrafter"/>
</dbReference>
<dbReference type="Gene3D" id="3.40.50.1820">
    <property type="entry name" value="alpha/beta hydrolase"/>
    <property type="match status" value="1"/>
</dbReference>
<reference evidence="5 6" key="1">
    <citation type="journal article" date="2011" name="J. Gen. Appl. Microbiol.">
        <title>Draft genome sequencing of the enigmatic basidiomycete Mixia osmundae.</title>
        <authorList>
            <person name="Nishida H."/>
            <person name="Nagatsuka Y."/>
            <person name="Sugiyama J."/>
        </authorList>
    </citation>
    <scope>NUCLEOTIDE SEQUENCE [LARGE SCALE GENOMIC DNA]</scope>
    <source>
        <strain evidence="6">CBS 9802 / IAM 14324 / JCM 22182 / KY 12970</strain>
    </source>
</reference>
<dbReference type="InterPro" id="IPR002347">
    <property type="entry name" value="SDR_fam"/>
</dbReference>
<protein>
    <submittedName>
        <fullName evidence="5">Uncharacterized protein</fullName>
    </submittedName>
</protein>
<dbReference type="GO" id="GO:0016491">
    <property type="term" value="F:oxidoreductase activity"/>
    <property type="evidence" value="ECO:0007669"/>
    <property type="project" value="UniProtKB-KW"/>
</dbReference>
<comment type="similarity">
    <text evidence="1">Belongs to the short-chain dehydrogenases/reductases (SDR) family.</text>
</comment>
<sequence>MKKVLIVGGTSGLGEEYARAFVKQGKTVIIAGRRQDRLDVLKEELPSLWTFQWDVSDLAACKDRVTAILRDHPDLDSVLLNAGVQKFPNFLDESSTTNESIVEEISINFSAPVVLTRLFLPHLAKVASNGQPANLMITSSGLAFTPFGYFPVYCATKAGMHSFCVGLRQQINQAPDSVKEKLNVIEIVPPYVDDTGLGDRDYMIKAAPKNVPMPLRDWMESSLARLAETRENGRPFKEIAAGTSQTRVDTWRNSVGKIASILNLSKIHVLRVMITLKCRGQADSASVELALAISRGAIITGARMTSVVLDTFDGFPTRALIAAPTAASSNDTTVLLVAPATGVPARFYGAFASWAAETYRIIVLTVEVRYVGSSFPDGIDLKDPEAKKAALIGGKLTTIEHHWLADIRAGLQYVRKTYPGSRILYLGHSVGAQMFPMISPERDWCSSVLFVANVVPYNGYFPDEAATRQNVADLVKRTLHLGYYPASESRMGDDIPQGVGLDWLRWRGFPQYCAYEYRDMHNSYRGRILSLGWADDWLVSRQRMDALLHCLPNAHVTRVIVDPLLQSPAWPAAGHVDMFKPKHRDTAWPMMMRWLLDQELPTIKCDIWDNKAGEEGYLRNKPPSLVVAAVDAKL</sequence>
<dbReference type="Pfam" id="PF00106">
    <property type="entry name" value="adh_short"/>
    <property type="match status" value="1"/>
</dbReference>
<dbReference type="InterPro" id="IPR029058">
    <property type="entry name" value="AB_hydrolase_fold"/>
</dbReference>
<evidence type="ECO:0000256" key="1">
    <source>
        <dbReference type="ARBA" id="ARBA00006484"/>
    </source>
</evidence>
<dbReference type="AlphaFoldDB" id="G7EAL3"/>
<dbReference type="Gene3D" id="3.40.50.720">
    <property type="entry name" value="NAD(P)-binding Rossmann-like Domain"/>
    <property type="match status" value="1"/>
</dbReference>